<dbReference type="NCBIfam" id="TIGR04131">
    <property type="entry name" value="Bac_Flav_CTERM"/>
    <property type="match status" value="1"/>
</dbReference>
<dbReference type="InterPro" id="IPR057708">
    <property type="entry name" value="DUF7948"/>
</dbReference>
<dbReference type="InterPro" id="IPR035986">
    <property type="entry name" value="PKD_dom_sf"/>
</dbReference>
<dbReference type="InterPro" id="IPR013783">
    <property type="entry name" value="Ig-like_fold"/>
</dbReference>
<evidence type="ECO:0000259" key="1">
    <source>
        <dbReference type="PROSITE" id="PS50093"/>
    </source>
</evidence>
<dbReference type="SMART" id="SM00089">
    <property type="entry name" value="PKD"/>
    <property type="match status" value="2"/>
</dbReference>
<accession>A0A6J4JSM8</accession>
<feature type="domain" description="PKD" evidence="1">
    <location>
        <begin position="1115"/>
        <end position="1160"/>
    </location>
</feature>
<protein>
    <recommendedName>
        <fullName evidence="1">PKD domain-containing protein</fullName>
    </recommendedName>
</protein>
<dbReference type="PROSITE" id="PS50093">
    <property type="entry name" value="PKD"/>
    <property type="match status" value="1"/>
</dbReference>
<proteinExistence type="predicted"/>
<sequence length="1264" mass="134228">MKQFFTPIFIVLVILFFWSPLITSAQFSKRAVAPASVANPPAVDKSLQFIQNKNQWPSGIRFAADLPNGRLFLQEHGFVYNFLDGANIPNHHSQATASRTSAAAPKNSTIKGHAYRVTFLNAAPNATQLSGKNPTAGVRNYYLGRDPKRWAAGVKGYEEVNYQNLYAGVDMRLYEKAGQLKYEFMLQPRVSSGQIQMQYEGASGLALQYNGDLQITTSVTTIIERKPVAYQTVNGRLREVPCRFKLTGNIVSFDFPSGYDVNLPLLIDPVLVFSTFSGSTADNWGFTATYDSQGHIYSGGIVSDVGLPETMGAYDSDWNGNADEADMRGIIGWDIAILKYNPEASGGASLLYATYLGGSRTDVPSSLVANSKDELVILGTTSSADFPVTAGTVGTTFKGGSEIEPLGPGSGVTYTQGSDLIISRLSTDGSQLLASTIMGGTENDGLLDLISVLPHNYGDQFRSDVITDTADNVYVVSTTLSPDFPIKNAFQNVHGGDNDAVVFKLNAGLTTLDWSSYLGRNGSDAGYSIQLDAANNIFIAGGTTSEVLPGVTGAFKTRIQGDIDGFVAKITNDGQRLERVSYIGTRDYDQCYFVQIDLDGNVYLLGQTKGSYPVSQNVYSVANGKQFIQKLDNGLTTSLLSTVFGSRNNSSLPNISPTAFLVDDCSRIYVCGWGGGSNVFYGNGTTSGLPVTANAFQKTTDDHDFYLMLLSRDAAVLEYATFIGGVQPNPKGGEHVDGGTSRFDKRGFVYQSVCGGCGGTSTFPTTPNAWSKFNQSSNCNNAAFKFDFNIQTARAGDSQTICANAEPFQLTGFTPAGGTWSGPGVTPGGIFTPSPDRVGVQTLNYSVANGSCVSTGVKTITVEAVPEASFTGLPPKICLPNGVITLAGLPVGGIFAGPGVTGNTFDPAVAGLGTHTITYTFATGTNGCFSESKQQVLVGQTPVVVAGPDERICSGSFPVQLTGFSPAGGTWSGTGVSPTGLFTPGDNIVGTHVLTYTVTANNCTASSTKTIIVDPTIKFTQGPDQVVCSDSAPFLITDVIPPGGTWSGKGVSPNGLFTPGPDVMGTNVLTYFVQIGACSGISTKTITVAPTPQIIAGAEPTECGTANSIQGYAPFTAKFTNTTTGATGYLWNFGDGTTSTEAIPSHIYTQDGNYTVTLTVYFGNGCQITREVVSVLTDKKQLIPNIFTPNNDGKNDTFVPRVTCLPTDIKVFNRWGTLIFSSNGYDQPWDGTFNQQDLPVATYYYSIILNKNEKPIAGSVTIIK</sequence>
<dbReference type="PANTHER" id="PTHR35580:SF1">
    <property type="entry name" value="PHYTASE-LIKE DOMAIN-CONTAINING PROTEIN"/>
    <property type="match status" value="1"/>
</dbReference>
<dbReference type="InterPro" id="IPR052918">
    <property type="entry name" value="Motility_Chemotaxis_Reg"/>
</dbReference>
<reference evidence="2" key="1">
    <citation type="submission" date="2020-02" db="EMBL/GenBank/DDBJ databases">
        <authorList>
            <person name="Meier V. D."/>
        </authorList>
    </citation>
    <scope>NUCLEOTIDE SEQUENCE</scope>
    <source>
        <strain evidence="2">AVDCRST_MAG95</strain>
    </source>
</reference>
<dbReference type="InterPro" id="IPR022409">
    <property type="entry name" value="PKD/Chitinase_dom"/>
</dbReference>
<dbReference type="InterPro" id="IPR000601">
    <property type="entry name" value="PKD_dom"/>
</dbReference>
<dbReference type="InterPro" id="IPR026341">
    <property type="entry name" value="T9SS_type_B"/>
</dbReference>
<name>A0A6J4JSM8_9BACT</name>
<dbReference type="PANTHER" id="PTHR35580">
    <property type="entry name" value="CELL SURFACE GLYCOPROTEIN (S-LAYER PROTEIN)-LIKE PROTEIN"/>
    <property type="match status" value="1"/>
</dbReference>
<dbReference type="Pfam" id="PF13585">
    <property type="entry name" value="CHU_C"/>
    <property type="match status" value="1"/>
</dbReference>
<dbReference type="SUPFAM" id="SSF49299">
    <property type="entry name" value="PKD domain"/>
    <property type="match status" value="1"/>
</dbReference>
<dbReference type="Pfam" id="PF18911">
    <property type="entry name" value="PKD_4"/>
    <property type="match status" value="1"/>
</dbReference>
<dbReference type="Gene3D" id="2.60.40.10">
    <property type="entry name" value="Immunoglobulins"/>
    <property type="match status" value="1"/>
</dbReference>
<dbReference type="AlphaFoldDB" id="A0A6J4JSM8"/>
<dbReference type="Pfam" id="PF25778">
    <property type="entry name" value="DUF7948"/>
    <property type="match status" value="1"/>
</dbReference>
<evidence type="ECO:0000313" key="2">
    <source>
        <dbReference type="EMBL" id="CAA9286174.1"/>
    </source>
</evidence>
<dbReference type="CDD" id="cd00146">
    <property type="entry name" value="PKD"/>
    <property type="match status" value="1"/>
</dbReference>
<gene>
    <name evidence="2" type="ORF">AVDCRST_MAG95-3664</name>
</gene>
<organism evidence="2">
    <name type="scientific">uncultured Adhaeribacter sp</name>
    <dbReference type="NCBI Taxonomy" id="448109"/>
    <lineage>
        <taxon>Bacteria</taxon>
        <taxon>Pseudomonadati</taxon>
        <taxon>Bacteroidota</taxon>
        <taxon>Cytophagia</taxon>
        <taxon>Cytophagales</taxon>
        <taxon>Hymenobacteraceae</taxon>
        <taxon>Adhaeribacter</taxon>
        <taxon>environmental samples</taxon>
    </lineage>
</organism>
<dbReference type="EMBL" id="CADCTJ010001148">
    <property type="protein sequence ID" value="CAA9286174.1"/>
    <property type="molecule type" value="Genomic_DNA"/>
</dbReference>